<evidence type="ECO:0000313" key="14">
    <source>
        <dbReference type="Proteomes" id="UP000504632"/>
    </source>
</evidence>
<dbReference type="PROSITE" id="PS52035">
    <property type="entry name" value="PEPTIDASE_M14"/>
    <property type="match status" value="1"/>
</dbReference>
<dbReference type="GO" id="GO:0004181">
    <property type="term" value="F:metallocarboxypeptidase activity"/>
    <property type="evidence" value="ECO:0007669"/>
    <property type="project" value="InterPro"/>
</dbReference>
<dbReference type="Gene3D" id="3.40.630.10">
    <property type="entry name" value="Zn peptidases"/>
    <property type="match status" value="1"/>
</dbReference>
<evidence type="ECO:0000256" key="1">
    <source>
        <dbReference type="ARBA" id="ARBA00001947"/>
    </source>
</evidence>
<comment type="similarity">
    <text evidence="2 11">Belongs to the peptidase M14 family.</text>
</comment>
<gene>
    <name evidence="15" type="primary">cpb2</name>
</gene>
<dbReference type="PRINTS" id="PR00765">
    <property type="entry name" value="CRBOXYPTASEA"/>
</dbReference>
<evidence type="ECO:0000256" key="6">
    <source>
        <dbReference type="ARBA" id="ARBA00022729"/>
    </source>
</evidence>
<dbReference type="Pfam" id="PF00246">
    <property type="entry name" value="Peptidase_M14"/>
    <property type="match status" value="1"/>
</dbReference>
<dbReference type="OrthoDB" id="3626597at2759"/>
<comment type="cofactor">
    <cofactor evidence="1">
        <name>Zn(2+)</name>
        <dbReference type="ChEBI" id="CHEBI:29105"/>
    </cofactor>
</comment>
<dbReference type="AlphaFoldDB" id="A0A6J2VRL7"/>
<dbReference type="InterPro" id="IPR000834">
    <property type="entry name" value="Peptidase_M14"/>
</dbReference>
<dbReference type="FunFam" id="3.30.70.340:FF:000003">
    <property type="entry name" value="Carboxypeptidase B2"/>
    <property type="match status" value="1"/>
</dbReference>
<sequence length="424" mass="48768">MSPFIFLVLLMSFDNIPEKCHGNPIHDQVLSIKPITSEQVDILRNITSSNETVLWQPASPSYITEKTEVHLYVPVSSVKTVTDQLRENGVTYSVVLEDTQELIEDQKKNNSANPRMKGMFFESYHSLEDIYHWINKTSQEYSHMATLILIGSSYEKRPLYMLKLSVQNGVSKNAVWMDCGIHAREWISPAFCLWFVNYAITFYNVNSDITAMLNNMDFYILPVMNPDGYKYTWTTNRMWRKNRSRSKDSDCVGADLNRNFDANWCTQGASKRPCDETYCGAYPESEPEAQAVAQFLRSHRDTVKMYFSIHSYSQMLLFPYSCTYDRAENHDELLALVKKAAERIRIYYRNVYKFGSGAETIYLAPGGSDDWAYKLGIPYSFTFELQDRGRYGFLLPAKLISKACSEALLALKTIVLGVLEKIQL</sequence>
<dbReference type="GO" id="GO:0005615">
    <property type="term" value="C:extracellular space"/>
    <property type="evidence" value="ECO:0007669"/>
    <property type="project" value="TreeGrafter"/>
</dbReference>
<dbReference type="Pfam" id="PF02244">
    <property type="entry name" value="Propep_M14"/>
    <property type="match status" value="1"/>
</dbReference>
<evidence type="ECO:0000256" key="11">
    <source>
        <dbReference type="PROSITE-ProRule" id="PRU01379"/>
    </source>
</evidence>
<dbReference type="InterPro" id="IPR033849">
    <property type="entry name" value="CPB2"/>
</dbReference>
<dbReference type="InParanoid" id="A0A6J2VRL7"/>
<feature type="signal peptide" evidence="12">
    <location>
        <begin position="1"/>
        <end position="22"/>
    </location>
</feature>
<keyword evidence="3 15" id="KW-0121">Carboxypeptidase</keyword>
<reference evidence="15" key="1">
    <citation type="submission" date="2025-08" db="UniProtKB">
        <authorList>
            <consortium name="RefSeq"/>
        </authorList>
    </citation>
    <scope>IDENTIFICATION</scope>
</reference>
<evidence type="ECO:0000256" key="5">
    <source>
        <dbReference type="ARBA" id="ARBA00022723"/>
    </source>
</evidence>
<feature type="chain" id="PRO_5026912198" evidence="12">
    <location>
        <begin position="23"/>
        <end position="424"/>
    </location>
</feature>
<evidence type="ECO:0000256" key="7">
    <source>
        <dbReference type="ARBA" id="ARBA00022801"/>
    </source>
</evidence>
<dbReference type="GO" id="GO:0008270">
    <property type="term" value="F:zinc ion binding"/>
    <property type="evidence" value="ECO:0007669"/>
    <property type="project" value="InterPro"/>
</dbReference>
<evidence type="ECO:0000256" key="3">
    <source>
        <dbReference type="ARBA" id="ARBA00022645"/>
    </source>
</evidence>
<dbReference type="FunFam" id="3.40.630.10:FF:000001">
    <property type="entry name" value="Carboxypeptidase B"/>
    <property type="match status" value="1"/>
</dbReference>
<dbReference type="PANTHER" id="PTHR11705:SF17">
    <property type="entry name" value="CARBOXYPEPTIDASE B2"/>
    <property type="match status" value="1"/>
</dbReference>
<protein>
    <submittedName>
        <fullName evidence="15">Carboxypeptidase B2</fullName>
    </submittedName>
</protein>
<evidence type="ECO:0000256" key="2">
    <source>
        <dbReference type="ARBA" id="ARBA00005988"/>
    </source>
</evidence>
<evidence type="ECO:0000259" key="13">
    <source>
        <dbReference type="PROSITE" id="PS52035"/>
    </source>
</evidence>
<keyword evidence="8" id="KW-0862">Zinc</keyword>
<dbReference type="FunCoup" id="A0A6J2VRL7">
    <property type="interactions" value="339"/>
</dbReference>
<organism evidence="14 15">
    <name type="scientific">Chanos chanos</name>
    <name type="common">Milkfish</name>
    <name type="synonym">Mugil chanos</name>
    <dbReference type="NCBI Taxonomy" id="29144"/>
    <lineage>
        <taxon>Eukaryota</taxon>
        <taxon>Metazoa</taxon>
        <taxon>Chordata</taxon>
        <taxon>Craniata</taxon>
        <taxon>Vertebrata</taxon>
        <taxon>Euteleostomi</taxon>
        <taxon>Actinopterygii</taxon>
        <taxon>Neopterygii</taxon>
        <taxon>Teleostei</taxon>
        <taxon>Ostariophysi</taxon>
        <taxon>Gonorynchiformes</taxon>
        <taxon>Chanidae</taxon>
        <taxon>Chanos</taxon>
    </lineage>
</organism>
<dbReference type="SUPFAM" id="SSF53187">
    <property type="entry name" value="Zn-dependent exopeptidases"/>
    <property type="match status" value="1"/>
</dbReference>
<evidence type="ECO:0000256" key="8">
    <source>
        <dbReference type="ARBA" id="ARBA00022833"/>
    </source>
</evidence>
<dbReference type="PANTHER" id="PTHR11705">
    <property type="entry name" value="PROTEASE FAMILY M14 CARBOXYPEPTIDASE A,B"/>
    <property type="match status" value="1"/>
</dbReference>
<dbReference type="PROSITE" id="PS00133">
    <property type="entry name" value="CARBOXYPEPT_ZN_2"/>
    <property type="match status" value="1"/>
</dbReference>
<evidence type="ECO:0000313" key="15">
    <source>
        <dbReference type="RefSeq" id="XP_030635700.1"/>
    </source>
</evidence>
<evidence type="ECO:0000256" key="12">
    <source>
        <dbReference type="SAM" id="SignalP"/>
    </source>
</evidence>
<evidence type="ECO:0000256" key="10">
    <source>
        <dbReference type="ARBA" id="ARBA00023157"/>
    </source>
</evidence>
<keyword evidence="9" id="KW-0482">Metalloprotease</keyword>
<dbReference type="InterPro" id="IPR036990">
    <property type="entry name" value="M14A-like_propep"/>
</dbReference>
<keyword evidence="5" id="KW-0479">Metal-binding</keyword>
<evidence type="ECO:0000256" key="4">
    <source>
        <dbReference type="ARBA" id="ARBA00022670"/>
    </source>
</evidence>
<keyword evidence="10" id="KW-1015">Disulfide bond</keyword>
<keyword evidence="4" id="KW-0645">Protease</keyword>
<dbReference type="CDD" id="cd06246">
    <property type="entry name" value="M14_CPB2"/>
    <property type="match status" value="1"/>
</dbReference>
<dbReference type="SUPFAM" id="SSF54897">
    <property type="entry name" value="Protease propeptides/inhibitors"/>
    <property type="match status" value="1"/>
</dbReference>
<dbReference type="GO" id="GO:0042730">
    <property type="term" value="P:fibrinolysis"/>
    <property type="evidence" value="ECO:0007669"/>
    <property type="project" value="InterPro"/>
</dbReference>
<feature type="domain" description="Peptidase M14" evidence="13">
    <location>
        <begin position="123"/>
        <end position="418"/>
    </location>
</feature>
<dbReference type="InterPro" id="IPR003146">
    <property type="entry name" value="M14A_act_pep"/>
</dbReference>
<feature type="active site" description="Proton donor/acceptor" evidence="11">
    <location>
        <position position="384"/>
    </location>
</feature>
<name>A0A6J2VRL7_CHACN</name>
<dbReference type="InterPro" id="IPR057247">
    <property type="entry name" value="CARBOXYPEPT_ZN_2"/>
</dbReference>
<proteinExistence type="inferred from homology"/>
<keyword evidence="6 12" id="KW-0732">Signal</keyword>
<evidence type="ECO:0000256" key="9">
    <source>
        <dbReference type="ARBA" id="ARBA00023049"/>
    </source>
</evidence>
<dbReference type="GO" id="GO:0006508">
    <property type="term" value="P:proteolysis"/>
    <property type="evidence" value="ECO:0007669"/>
    <property type="project" value="UniProtKB-KW"/>
</dbReference>
<accession>A0A6J2VRL7</accession>
<dbReference type="CTD" id="1361"/>
<keyword evidence="14" id="KW-1185">Reference proteome</keyword>
<dbReference type="SMART" id="SM00631">
    <property type="entry name" value="Zn_pept"/>
    <property type="match status" value="1"/>
</dbReference>
<dbReference type="Gene3D" id="3.30.70.340">
    <property type="entry name" value="Metallocarboxypeptidase-like"/>
    <property type="match status" value="1"/>
</dbReference>
<dbReference type="Proteomes" id="UP000504632">
    <property type="component" value="Chromosome 7"/>
</dbReference>
<dbReference type="GeneID" id="115816748"/>
<keyword evidence="7" id="KW-0378">Hydrolase</keyword>
<dbReference type="RefSeq" id="XP_030635700.1">
    <property type="nucleotide sequence ID" value="XM_030779840.1"/>
</dbReference>